<dbReference type="Gene3D" id="2.60.40.1120">
    <property type="entry name" value="Carboxypeptidase-like, regulatory domain"/>
    <property type="match status" value="1"/>
</dbReference>
<evidence type="ECO:0000256" key="1">
    <source>
        <dbReference type="ARBA" id="ARBA00004571"/>
    </source>
</evidence>
<evidence type="ECO:0000256" key="8">
    <source>
        <dbReference type="PROSITE-ProRule" id="PRU01360"/>
    </source>
</evidence>
<name>A0A3D9FWH4_9FLAO</name>
<evidence type="ECO:0000313" key="13">
    <source>
        <dbReference type="Proteomes" id="UP000257004"/>
    </source>
</evidence>
<comment type="similarity">
    <text evidence="8 9">Belongs to the TonB-dependent receptor family.</text>
</comment>
<dbReference type="InterPro" id="IPR012910">
    <property type="entry name" value="Plug_dom"/>
</dbReference>
<accession>A0A3D9FWH4</accession>
<dbReference type="Gene3D" id="2.40.170.20">
    <property type="entry name" value="TonB-dependent receptor, beta-barrel domain"/>
    <property type="match status" value="1"/>
</dbReference>
<dbReference type="PROSITE" id="PS52016">
    <property type="entry name" value="TONB_DEPENDENT_REC_3"/>
    <property type="match status" value="1"/>
</dbReference>
<comment type="caution">
    <text evidence="12">The sequence shown here is derived from an EMBL/GenBank/DDBJ whole genome shotgun (WGS) entry which is preliminary data.</text>
</comment>
<dbReference type="SUPFAM" id="SSF56935">
    <property type="entry name" value="Porins"/>
    <property type="match status" value="1"/>
</dbReference>
<dbReference type="SUPFAM" id="SSF49464">
    <property type="entry name" value="Carboxypeptidase regulatory domain-like"/>
    <property type="match status" value="1"/>
</dbReference>
<evidence type="ECO:0000256" key="2">
    <source>
        <dbReference type="ARBA" id="ARBA00022448"/>
    </source>
</evidence>
<evidence type="ECO:0000256" key="3">
    <source>
        <dbReference type="ARBA" id="ARBA00022452"/>
    </source>
</evidence>
<dbReference type="InterPro" id="IPR023997">
    <property type="entry name" value="TonB-dep_OMP_SusC/RagA_CS"/>
</dbReference>
<dbReference type="InterPro" id="IPR036942">
    <property type="entry name" value="Beta-barrel_TonB_sf"/>
</dbReference>
<dbReference type="OrthoDB" id="9768177at2"/>
<keyword evidence="6 8" id="KW-0472">Membrane</keyword>
<dbReference type="GO" id="GO:0009279">
    <property type="term" value="C:cell outer membrane"/>
    <property type="evidence" value="ECO:0007669"/>
    <property type="project" value="UniProtKB-SubCell"/>
</dbReference>
<gene>
    <name evidence="12" type="ORF">BD847_1854</name>
</gene>
<dbReference type="NCBIfam" id="TIGR04056">
    <property type="entry name" value="OMP_RagA_SusC"/>
    <property type="match status" value="1"/>
</dbReference>
<dbReference type="InterPro" id="IPR000531">
    <property type="entry name" value="Beta-barrel_TonB"/>
</dbReference>
<organism evidence="12 13">
    <name type="scientific">Flavobacterium cutihirudinis</name>
    <dbReference type="NCBI Taxonomy" id="1265740"/>
    <lineage>
        <taxon>Bacteria</taxon>
        <taxon>Pseudomonadati</taxon>
        <taxon>Bacteroidota</taxon>
        <taxon>Flavobacteriia</taxon>
        <taxon>Flavobacteriales</taxon>
        <taxon>Flavobacteriaceae</taxon>
        <taxon>Flavobacterium</taxon>
    </lineage>
</organism>
<dbReference type="InterPro" id="IPR039426">
    <property type="entry name" value="TonB-dep_rcpt-like"/>
</dbReference>
<keyword evidence="12" id="KW-0675">Receptor</keyword>
<evidence type="ECO:0000259" key="10">
    <source>
        <dbReference type="Pfam" id="PF00593"/>
    </source>
</evidence>
<evidence type="ECO:0000259" key="11">
    <source>
        <dbReference type="Pfam" id="PF07715"/>
    </source>
</evidence>
<keyword evidence="5 9" id="KW-0798">TonB box</keyword>
<evidence type="ECO:0000313" key="12">
    <source>
        <dbReference type="EMBL" id="RED25111.1"/>
    </source>
</evidence>
<proteinExistence type="inferred from homology"/>
<protein>
    <submittedName>
        <fullName evidence="12">Iron complex outermembrane receptor protein</fullName>
    </submittedName>
</protein>
<evidence type="ECO:0000256" key="4">
    <source>
        <dbReference type="ARBA" id="ARBA00022692"/>
    </source>
</evidence>
<dbReference type="AlphaFoldDB" id="A0A3D9FWH4"/>
<feature type="domain" description="TonB-dependent receptor-like beta-barrel" evidence="10">
    <location>
        <begin position="495"/>
        <end position="1044"/>
    </location>
</feature>
<dbReference type="NCBIfam" id="TIGR04057">
    <property type="entry name" value="SusC_RagA_signa"/>
    <property type="match status" value="1"/>
</dbReference>
<dbReference type="Gene3D" id="2.170.130.10">
    <property type="entry name" value="TonB-dependent receptor, plug domain"/>
    <property type="match status" value="1"/>
</dbReference>
<dbReference type="Pfam" id="PF07715">
    <property type="entry name" value="Plug"/>
    <property type="match status" value="1"/>
</dbReference>
<reference evidence="12 13" key="1">
    <citation type="submission" date="2018-07" db="EMBL/GenBank/DDBJ databases">
        <title>Genomic Encyclopedia of Archaeal and Bacterial Type Strains, Phase II (KMG-II): from individual species to whole genera.</title>
        <authorList>
            <person name="Goeker M."/>
        </authorList>
    </citation>
    <scope>NUCLEOTIDE SEQUENCE [LARGE SCALE GENOMIC DNA]</scope>
    <source>
        <strain evidence="12 13">DSM 25795</strain>
    </source>
</reference>
<dbReference type="InterPro" id="IPR023996">
    <property type="entry name" value="TonB-dep_OMP_SusC/RagA"/>
</dbReference>
<dbReference type="EMBL" id="QRDQ01000008">
    <property type="protein sequence ID" value="RED25111.1"/>
    <property type="molecule type" value="Genomic_DNA"/>
</dbReference>
<keyword evidence="2 8" id="KW-0813">Transport</keyword>
<evidence type="ECO:0000256" key="7">
    <source>
        <dbReference type="ARBA" id="ARBA00023237"/>
    </source>
</evidence>
<dbReference type="InterPro" id="IPR008969">
    <property type="entry name" value="CarboxyPept-like_regulatory"/>
</dbReference>
<evidence type="ECO:0000256" key="9">
    <source>
        <dbReference type="RuleBase" id="RU003357"/>
    </source>
</evidence>
<dbReference type="Pfam" id="PF00593">
    <property type="entry name" value="TonB_dep_Rec_b-barrel"/>
    <property type="match status" value="1"/>
</dbReference>
<comment type="subcellular location">
    <subcellularLocation>
        <location evidence="1 8">Cell outer membrane</location>
        <topology evidence="1 8">Multi-pass membrane protein</topology>
    </subcellularLocation>
</comment>
<keyword evidence="7 8" id="KW-0998">Cell outer membrane</keyword>
<dbReference type="Proteomes" id="UP000257004">
    <property type="component" value="Unassembled WGS sequence"/>
</dbReference>
<keyword evidence="3 8" id="KW-1134">Transmembrane beta strand</keyword>
<feature type="domain" description="TonB-dependent receptor plug" evidence="11">
    <location>
        <begin position="221"/>
        <end position="329"/>
    </location>
</feature>
<evidence type="ECO:0000256" key="6">
    <source>
        <dbReference type="ARBA" id="ARBA00023136"/>
    </source>
</evidence>
<dbReference type="InterPro" id="IPR037066">
    <property type="entry name" value="Plug_dom_sf"/>
</dbReference>
<keyword evidence="13" id="KW-1185">Reference proteome</keyword>
<dbReference type="Pfam" id="PF13715">
    <property type="entry name" value="CarbopepD_reg_2"/>
    <property type="match status" value="1"/>
</dbReference>
<keyword evidence="4 8" id="KW-0812">Transmembrane</keyword>
<evidence type="ECO:0000256" key="5">
    <source>
        <dbReference type="ARBA" id="ARBA00023077"/>
    </source>
</evidence>
<sequence length="1091" mass="119474">MKKKSKNTGFLYRVFQNDLKLKLTTLLILVAMFNIRASTYAQKTKVTLELNNSTIEKVIETIEQKTDFRFIYKLNDIDLDRTVSISVKDQSIYVVLDKLFKGTPTEFKIRDTQIILKKPELKTAVIQFQKQTVSGIITDENGLPLPGASVFEEGTKNGMVTDFDGKYKLTVESNQSVIIVSFVGYKEKKVVASQSIINIQLLPDSTDLQEIVVVGYGTTAKKDVTGAVSSITAKDMNQGAIVNPLQLISGKAAGVNINQIGSEPGSGPSVRIRGVSSLIGGSDPLVVVDGIQGNLDLLNSIPPTEIASIDILKDASATAIYGSRGAPGVIIVTTKTNKAGKTTFEYVGSSAIDFIPKKLDFLNADEWWTAAQSVGVPASANHGANTDWYGILTQTGFTQTHTLSFGGGSDKFSYHGSVSAILQDGVVINSSNKKYIARLQATQKALDNKLTLNYTLTNGISNTATSIQSIGRVNQVSNLISQAYQMRPTDPVFQADGVTYYTDPNLFQYFNPYAGQQEITNDGKYDNLFGSLKADLDIVDGLQAGWFGSWRKANNSIGFYDPAKSTDANAINQKGFGNITNTRQEEKLMDISLNYKKTFGIHSINALALYEWQYQSKQENFSQARGFINDLATYNNLQLGDISKALPGDIRSSKEDRTLVSFLGRVNYSLLDRYLVTASIRRDGSSVFGANNKWGDFPSASVAWQIAKESFMTNQSVVNDLKLRVGYGVTGNQQGLLPQGSISLVGPAGTTYFGGSQISNFKITQNANPDLKWETKKQTNIGLDFGLIDNRLRGTVDLYTATTDNLLFNYTVSLPPYQYDKIQANIGSLKNEGIEFALAYDVISNENTTLTLAGNVSFMRNEVLKLNGQINGVPLQTNYIDWGAPNSYLIEGQPIGTFNILQHDGKNAANAETVVDQNGDGKYDQDSTSADRVMQGSALPTYTFAFNPTLRYKKFDASFLLRGSGGNKIYNTVNQRSSYMENIGKSNVLQSAVDLGIFTSQYSSNLWLEDGSFVRLENVTAGYNFGFKDRFIESIRLSLTGNNLFLITKYSGIDPEINLSGSGSADAYFGGDKGIYPRTRSISFGVNVKFK</sequence>